<evidence type="ECO:0008006" key="3">
    <source>
        <dbReference type="Google" id="ProtNLM"/>
    </source>
</evidence>
<evidence type="ECO:0000313" key="1">
    <source>
        <dbReference type="EMBL" id="RVW88851.1"/>
    </source>
</evidence>
<evidence type="ECO:0000313" key="2">
    <source>
        <dbReference type="Proteomes" id="UP000288805"/>
    </source>
</evidence>
<reference evidence="1 2" key="1">
    <citation type="journal article" date="2018" name="PLoS Genet.">
        <title>Population sequencing reveals clonal diversity and ancestral inbreeding in the grapevine cultivar Chardonnay.</title>
        <authorList>
            <person name="Roach M.J."/>
            <person name="Johnson D.L."/>
            <person name="Bohlmann J."/>
            <person name="van Vuuren H.J."/>
            <person name="Jones S.J."/>
            <person name="Pretorius I.S."/>
            <person name="Schmidt S.A."/>
            <person name="Borneman A.R."/>
        </authorList>
    </citation>
    <scope>NUCLEOTIDE SEQUENCE [LARGE SCALE GENOMIC DNA]</scope>
    <source>
        <strain evidence="2">cv. Chardonnay</strain>
        <tissue evidence="1">Leaf</tissue>
    </source>
</reference>
<comment type="caution">
    <text evidence="1">The sequence shown here is derived from an EMBL/GenBank/DDBJ whole genome shotgun (WGS) entry which is preliminary data.</text>
</comment>
<dbReference type="Proteomes" id="UP000288805">
    <property type="component" value="Unassembled WGS sequence"/>
</dbReference>
<sequence length="178" mass="20216">MLHGQSEVAPPSIAHTIVSKDVHALMDRLKQQIRHIKMLDSLVAWDDSDGIPVASLPVEFRMSEIDKYIGIGYPRIHIRLYSTIMRAYGLDESQLIVLFPLSLSGVTQHWRELDALRQGFDESVSSFISRWREKFVLVIDRPTKREQIRMVCKGRSCESLILGKPENSTLTLIEGGVS</sequence>
<dbReference type="AlphaFoldDB" id="A0A438HWL2"/>
<proteinExistence type="predicted"/>
<gene>
    <name evidence="1" type="ORF">CK203_034628</name>
</gene>
<accession>A0A438HWL2</accession>
<dbReference type="EMBL" id="QGNW01000170">
    <property type="protein sequence ID" value="RVW88851.1"/>
    <property type="molecule type" value="Genomic_DNA"/>
</dbReference>
<name>A0A438HWL2_VITVI</name>
<organism evidence="1 2">
    <name type="scientific">Vitis vinifera</name>
    <name type="common">Grape</name>
    <dbReference type="NCBI Taxonomy" id="29760"/>
    <lineage>
        <taxon>Eukaryota</taxon>
        <taxon>Viridiplantae</taxon>
        <taxon>Streptophyta</taxon>
        <taxon>Embryophyta</taxon>
        <taxon>Tracheophyta</taxon>
        <taxon>Spermatophyta</taxon>
        <taxon>Magnoliopsida</taxon>
        <taxon>eudicotyledons</taxon>
        <taxon>Gunneridae</taxon>
        <taxon>Pentapetalae</taxon>
        <taxon>rosids</taxon>
        <taxon>Vitales</taxon>
        <taxon>Vitaceae</taxon>
        <taxon>Viteae</taxon>
        <taxon>Vitis</taxon>
    </lineage>
</organism>
<protein>
    <recommendedName>
        <fullName evidence="3">Retrotransposon gag domain-containing protein</fullName>
    </recommendedName>
</protein>